<reference evidence="10 11" key="1">
    <citation type="submission" date="2023-08" db="EMBL/GenBank/DDBJ databases">
        <title>Black Yeasts Isolated from many extreme environments.</title>
        <authorList>
            <person name="Coleine C."/>
            <person name="Stajich J.E."/>
            <person name="Selbmann L."/>
        </authorList>
    </citation>
    <scope>NUCLEOTIDE SEQUENCE [LARGE SCALE GENOMIC DNA]</scope>
    <source>
        <strain evidence="10 11">CCFEE 5935</strain>
    </source>
</reference>
<feature type="domain" description="Beta-hexosaminidase bacterial type N-terminal" evidence="9">
    <location>
        <begin position="72"/>
        <end position="153"/>
    </location>
</feature>
<name>A0AAV9PPX1_9PEZI</name>
<dbReference type="PANTHER" id="PTHR43678:SF1">
    <property type="entry name" value="BETA-N-ACETYLHEXOSAMINIDASE"/>
    <property type="match status" value="1"/>
</dbReference>
<gene>
    <name evidence="10" type="ORF">LTR77_001001</name>
</gene>
<evidence type="ECO:0000313" key="10">
    <source>
        <dbReference type="EMBL" id="KAK5175861.1"/>
    </source>
</evidence>
<evidence type="ECO:0000256" key="7">
    <source>
        <dbReference type="SAM" id="SignalP"/>
    </source>
</evidence>
<protein>
    <recommendedName>
        <fullName evidence="3">beta-N-acetylhexosaminidase</fullName>
        <ecNumber evidence="3">3.2.1.52</ecNumber>
    </recommendedName>
</protein>
<evidence type="ECO:0000313" key="11">
    <source>
        <dbReference type="Proteomes" id="UP001337655"/>
    </source>
</evidence>
<evidence type="ECO:0000256" key="2">
    <source>
        <dbReference type="ARBA" id="ARBA00006285"/>
    </source>
</evidence>
<dbReference type="Gene3D" id="3.30.379.10">
    <property type="entry name" value="Chitobiase/beta-hexosaminidase domain 2-like"/>
    <property type="match status" value="1"/>
</dbReference>
<dbReference type="SUPFAM" id="SSF51445">
    <property type="entry name" value="(Trans)glycosidases"/>
    <property type="match status" value="1"/>
</dbReference>
<dbReference type="InterPro" id="IPR029018">
    <property type="entry name" value="Hex-like_dom2"/>
</dbReference>
<evidence type="ECO:0000259" key="9">
    <source>
        <dbReference type="Pfam" id="PF02838"/>
    </source>
</evidence>
<organism evidence="10 11">
    <name type="scientific">Saxophila tyrrhenica</name>
    <dbReference type="NCBI Taxonomy" id="1690608"/>
    <lineage>
        <taxon>Eukaryota</taxon>
        <taxon>Fungi</taxon>
        <taxon>Dikarya</taxon>
        <taxon>Ascomycota</taxon>
        <taxon>Pezizomycotina</taxon>
        <taxon>Dothideomycetes</taxon>
        <taxon>Dothideomycetidae</taxon>
        <taxon>Mycosphaerellales</taxon>
        <taxon>Extremaceae</taxon>
        <taxon>Saxophila</taxon>
    </lineage>
</organism>
<dbReference type="Pfam" id="PF02838">
    <property type="entry name" value="Glyco_hydro_20b"/>
    <property type="match status" value="1"/>
</dbReference>
<accession>A0AAV9PPX1</accession>
<comment type="similarity">
    <text evidence="2">Belongs to the glycosyl hydrolase 20 family.</text>
</comment>
<evidence type="ECO:0000256" key="4">
    <source>
        <dbReference type="ARBA" id="ARBA00022801"/>
    </source>
</evidence>
<dbReference type="Gene3D" id="3.20.20.80">
    <property type="entry name" value="Glycosidases"/>
    <property type="match status" value="1"/>
</dbReference>
<evidence type="ECO:0000256" key="3">
    <source>
        <dbReference type="ARBA" id="ARBA00012663"/>
    </source>
</evidence>
<keyword evidence="5" id="KW-0326">Glycosidase</keyword>
<dbReference type="PRINTS" id="PR00738">
    <property type="entry name" value="GLHYDRLASE20"/>
</dbReference>
<dbReference type="AlphaFoldDB" id="A0AAV9PPX1"/>
<dbReference type="GO" id="GO:0004563">
    <property type="term" value="F:beta-N-acetylhexosaminidase activity"/>
    <property type="evidence" value="ECO:0007669"/>
    <property type="project" value="UniProtKB-EC"/>
</dbReference>
<dbReference type="SUPFAM" id="SSF55545">
    <property type="entry name" value="beta-N-acetylhexosaminidase-like domain"/>
    <property type="match status" value="1"/>
</dbReference>
<comment type="caution">
    <text evidence="10">The sequence shown here is derived from an EMBL/GenBank/DDBJ whole genome shotgun (WGS) entry which is preliminary data.</text>
</comment>
<dbReference type="EMBL" id="JAVRRT010000001">
    <property type="protein sequence ID" value="KAK5175861.1"/>
    <property type="molecule type" value="Genomic_DNA"/>
</dbReference>
<feature type="signal peptide" evidence="7">
    <location>
        <begin position="1"/>
        <end position="21"/>
    </location>
</feature>
<dbReference type="EC" id="3.2.1.52" evidence="3"/>
<dbReference type="InterPro" id="IPR017853">
    <property type="entry name" value="GH"/>
</dbReference>
<dbReference type="GO" id="GO:0005975">
    <property type="term" value="P:carbohydrate metabolic process"/>
    <property type="evidence" value="ECO:0007669"/>
    <property type="project" value="InterPro"/>
</dbReference>
<feature type="domain" description="Glycoside hydrolase family 20 catalytic" evidence="8">
    <location>
        <begin position="174"/>
        <end position="487"/>
    </location>
</feature>
<dbReference type="InterPro" id="IPR015882">
    <property type="entry name" value="HEX_bac_N"/>
</dbReference>
<dbReference type="CDD" id="cd06564">
    <property type="entry name" value="GH20_DspB_LnbB-like"/>
    <property type="match status" value="1"/>
</dbReference>
<dbReference type="InterPro" id="IPR015883">
    <property type="entry name" value="Glyco_hydro_20_cat"/>
</dbReference>
<evidence type="ECO:0000256" key="5">
    <source>
        <dbReference type="ARBA" id="ARBA00023295"/>
    </source>
</evidence>
<sequence>MAATCSFVLSSLLCLLSTACADLLGIPTVPFTQTHGCFFNLSNVEHVIVDSQSSSARDEDGWTLIPPTLAGFADTFSDDLSTVAHCEPTIKHGPNCGEDAIFLTIDKSSDFQDAAGRFTSEGYRLDISESNITITGASPLGVWWGTRTVLQQAVLNHGKVSCGSGVDAPGWSTRGVMLDGGRHYYPPSFIKEMCSWMSFWKQNAFHLHLSDNLYNNVDIYDREQQLDLYARFRPYSEDPAVAGLNTHANESYTQADFDNMQRSCAARGVTIIPEIEAPGHALVISQWKPELGLDGQLDLLNITYPDTISTMETIWRTFLPWFRTKVIHIGADEYVDPDLSDYELAESYNHFVNAMSSFISSEADKSMRIWGTYPPQSNYTSQIHKNVSIQHWEFFEDNPLYDYITNGYDVLNSDDSCYIVQKYSTSYPNHLNRTLIFHGDPAGGPFAPYVFDSNNATNNPDASNPHVLGHIAAQWNDYGPNTSTYLEAYYSWRDLLPALADKQWGGNLLDSDYDDLFNTLQPAAPGQNLDRTIPSQSPTIFAYDFTPSPQPAIAANQPTVIKDLSGNGYYAHTNCSILPSGLRLTDNCSLLTPLHSKGANYTLTFTLRQTSRTPGPLFSGPDSALWSGNGTSTSLMLVSGSNAFPLNYSLPLDQWVDASLVGRGNRTFFQVDGGREMEFKTHIGVNGEEMVWAEMGIVAPVREIGGGGWEGWVRGVELVGHA</sequence>
<dbReference type="GeneID" id="89922350"/>
<dbReference type="InterPro" id="IPR025705">
    <property type="entry name" value="Beta_hexosaminidase_sua/sub"/>
</dbReference>
<comment type="catalytic activity">
    <reaction evidence="1">
        <text>Hydrolysis of terminal non-reducing N-acetyl-D-hexosamine residues in N-acetyl-beta-D-hexosaminides.</text>
        <dbReference type="EC" id="3.2.1.52"/>
    </reaction>
</comment>
<dbReference type="Proteomes" id="UP001337655">
    <property type="component" value="Unassembled WGS sequence"/>
</dbReference>
<evidence type="ECO:0000256" key="1">
    <source>
        <dbReference type="ARBA" id="ARBA00001231"/>
    </source>
</evidence>
<dbReference type="InterPro" id="IPR052764">
    <property type="entry name" value="GH20_Enzymes"/>
</dbReference>
<dbReference type="PANTHER" id="PTHR43678">
    <property type="entry name" value="PUTATIVE (AFU_ORTHOLOGUE AFUA_2G00640)-RELATED"/>
    <property type="match status" value="1"/>
</dbReference>
<keyword evidence="11" id="KW-1185">Reference proteome</keyword>
<evidence type="ECO:0000259" key="8">
    <source>
        <dbReference type="Pfam" id="PF00728"/>
    </source>
</evidence>
<keyword evidence="7" id="KW-0732">Signal</keyword>
<dbReference type="Pfam" id="PF00728">
    <property type="entry name" value="Glyco_hydro_20"/>
    <property type="match status" value="1"/>
</dbReference>
<keyword evidence="4" id="KW-0378">Hydrolase</keyword>
<evidence type="ECO:0000256" key="6">
    <source>
        <dbReference type="PIRSR" id="PIRSR625705-1"/>
    </source>
</evidence>
<feature type="chain" id="PRO_5043317342" description="beta-N-acetylhexosaminidase" evidence="7">
    <location>
        <begin position="22"/>
        <end position="722"/>
    </location>
</feature>
<proteinExistence type="inferred from homology"/>
<dbReference type="RefSeq" id="XP_064664499.1">
    <property type="nucleotide sequence ID" value="XM_064798265.1"/>
</dbReference>
<feature type="active site" description="Proton donor" evidence="6">
    <location>
        <position position="333"/>
    </location>
</feature>